<dbReference type="CDD" id="cd07438">
    <property type="entry name" value="PHP_HisPPase_AMP"/>
    <property type="match status" value="1"/>
</dbReference>
<organism evidence="2 3">
    <name type="scientific">Longimycelium tulufanense</name>
    <dbReference type="NCBI Taxonomy" id="907463"/>
    <lineage>
        <taxon>Bacteria</taxon>
        <taxon>Bacillati</taxon>
        <taxon>Actinomycetota</taxon>
        <taxon>Actinomycetes</taxon>
        <taxon>Pseudonocardiales</taxon>
        <taxon>Pseudonocardiaceae</taxon>
        <taxon>Longimycelium</taxon>
    </lineage>
</organism>
<dbReference type="GO" id="GO:0035312">
    <property type="term" value="F:5'-3' DNA exonuclease activity"/>
    <property type="evidence" value="ECO:0007669"/>
    <property type="project" value="TreeGrafter"/>
</dbReference>
<reference evidence="2" key="2">
    <citation type="submission" date="2020-09" db="EMBL/GenBank/DDBJ databases">
        <authorList>
            <person name="Sun Q."/>
            <person name="Zhou Y."/>
        </authorList>
    </citation>
    <scope>NUCLEOTIDE SEQUENCE</scope>
    <source>
        <strain evidence="2">CGMCC 4.5737</strain>
    </source>
</reference>
<dbReference type="EMBL" id="BMMK01000003">
    <property type="protein sequence ID" value="GGM42466.1"/>
    <property type="molecule type" value="Genomic_DNA"/>
</dbReference>
<dbReference type="PANTHER" id="PTHR42924:SF3">
    <property type="entry name" value="POLYMERASE_HISTIDINOL PHOSPHATASE N-TERMINAL DOMAIN-CONTAINING PROTEIN"/>
    <property type="match status" value="1"/>
</dbReference>
<dbReference type="Gene3D" id="1.10.150.650">
    <property type="match status" value="1"/>
</dbReference>
<protein>
    <submittedName>
        <fullName evidence="2">Phosphatase</fullName>
    </submittedName>
</protein>
<dbReference type="Gene3D" id="3.20.20.140">
    <property type="entry name" value="Metal-dependent hydrolases"/>
    <property type="match status" value="1"/>
</dbReference>
<dbReference type="InterPro" id="IPR052018">
    <property type="entry name" value="PHP_domain"/>
</dbReference>
<evidence type="ECO:0000313" key="2">
    <source>
        <dbReference type="EMBL" id="GGM42466.1"/>
    </source>
</evidence>
<dbReference type="SUPFAM" id="SSF89550">
    <property type="entry name" value="PHP domain-like"/>
    <property type="match status" value="1"/>
</dbReference>
<dbReference type="PANTHER" id="PTHR42924">
    <property type="entry name" value="EXONUCLEASE"/>
    <property type="match status" value="1"/>
</dbReference>
<accession>A0A8J3FSU2</accession>
<evidence type="ECO:0000259" key="1">
    <source>
        <dbReference type="SMART" id="SM00481"/>
    </source>
</evidence>
<dbReference type="SMART" id="SM00481">
    <property type="entry name" value="POLIIIAc"/>
    <property type="match status" value="1"/>
</dbReference>
<dbReference type="GO" id="GO:0004534">
    <property type="term" value="F:5'-3' RNA exonuclease activity"/>
    <property type="evidence" value="ECO:0007669"/>
    <property type="project" value="TreeGrafter"/>
</dbReference>
<proteinExistence type="predicted"/>
<evidence type="ECO:0000313" key="3">
    <source>
        <dbReference type="Proteomes" id="UP000637578"/>
    </source>
</evidence>
<gene>
    <name evidence="2" type="ORF">GCM10012275_11840</name>
</gene>
<dbReference type="AlphaFoldDB" id="A0A8J3FSU2"/>
<name>A0A8J3FSU2_9PSEU</name>
<keyword evidence="3" id="KW-1185">Reference proteome</keyword>
<dbReference type="Proteomes" id="UP000637578">
    <property type="component" value="Unassembled WGS sequence"/>
</dbReference>
<dbReference type="InterPro" id="IPR003141">
    <property type="entry name" value="Pol/His_phosphatase_N"/>
</dbReference>
<reference evidence="2" key="1">
    <citation type="journal article" date="2014" name="Int. J. Syst. Evol. Microbiol.">
        <title>Complete genome sequence of Corynebacterium casei LMG S-19264T (=DSM 44701T), isolated from a smear-ripened cheese.</title>
        <authorList>
            <consortium name="US DOE Joint Genome Institute (JGI-PGF)"/>
            <person name="Walter F."/>
            <person name="Albersmeier A."/>
            <person name="Kalinowski J."/>
            <person name="Ruckert C."/>
        </authorList>
    </citation>
    <scope>NUCLEOTIDE SEQUENCE</scope>
    <source>
        <strain evidence="2">CGMCC 4.5737</strain>
    </source>
</reference>
<dbReference type="Pfam" id="PF02811">
    <property type="entry name" value="PHP"/>
    <property type="match status" value="1"/>
</dbReference>
<sequence length="286" mass="30320">MRIDLHVHSTASDGTETPAEVVRTAADGGLDVIALTDHDTTAGWAEAAAALPAGLRLVPGAELSCLAPDGRGGEVPVHLLAYLFDPESPAVVAEQIRLQAERRTRLRRMAERMANDGFPIDVDQLMAELPPTATAGRPHLARALLEAGVVSTVDEAFERYLASGGPYYLGRTDTPVHRAIDMINAAGGATVLAHAFARARGPVVTAEVIAELSAHGLAGLEVDHPDHDAASRAELRALAEELDLVVTGSSDYHGDNKTTAIGAETTHPEQFERLLDRVHPDRLLIG</sequence>
<comment type="caution">
    <text evidence="2">The sequence shown here is derived from an EMBL/GenBank/DDBJ whole genome shotgun (WGS) entry which is preliminary data.</text>
</comment>
<dbReference type="InterPro" id="IPR016195">
    <property type="entry name" value="Pol/histidinol_Pase-like"/>
</dbReference>
<feature type="domain" description="Polymerase/histidinol phosphatase N-terminal" evidence="1">
    <location>
        <begin position="3"/>
        <end position="67"/>
    </location>
</feature>
<dbReference type="RefSeq" id="WP_229686084.1">
    <property type="nucleotide sequence ID" value="NZ_BMMK01000003.1"/>
</dbReference>
<dbReference type="InterPro" id="IPR004013">
    <property type="entry name" value="PHP_dom"/>
</dbReference>